<protein>
    <submittedName>
        <fullName evidence="8">Uncharacterized protein</fullName>
    </submittedName>
</protein>
<feature type="region of interest" description="Disordered" evidence="6">
    <location>
        <begin position="1"/>
        <end position="21"/>
    </location>
</feature>
<accession>A0A7J7JW40</accession>
<dbReference type="EMBL" id="VXIV02001809">
    <property type="protein sequence ID" value="KAF6029558.1"/>
    <property type="molecule type" value="Genomic_DNA"/>
</dbReference>
<evidence type="ECO:0000313" key="9">
    <source>
        <dbReference type="Proteomes" id="UP000593567"/>
    </source>
</evidence>
<comment type="subcellular location">
    <subcellularLocation>
        <location evidence="1">Membrane</location>
        <topology evidence="1">Multi-pass membrane protein</topology>
    </subcellularLocation>
</comment>
<sequence length="633" mass="69181">MEPRDQEESPAPLSSPPTPYLSHRFRIESVHDEDELDCSLSAHHSDSQTLQDNASIGNLSALSHLANDLISGSQSNVAWLSEPGSALGSSLLLASKSYLDLYEEVSSKKAPAAIEEESDEDIFDNPEYIDTLEGRLPLAEAARMIAKDSTRHESLFSVDHIKANKRDCYKRVWCLGISFLLLFSSSFGIRSSISSLGDDKRLSLLCFGLIFSLTWFGGVCANPIISKIRPKWTLALATSGFIVFPLSMFYMSYYTTLPACIYHGFCIGLLWGTEGVYLINAASTYSLVTAEPLANIVRKFNGVIFSLFLCSNIVGNLMSTLILGDFYTLPGETEAMKSFKRDDRLSGGYNGSHVVDGEDLSSFISSINSTEVPGCGLEYYDKDRGESNGPGVYIGKKYILFGVYTLLPVLAALNIIIFLRKLKVAKRPGSANVFKQLKCVVQTIGQFKGLLLLPVGIYLGLQNTIIIADYNASFVSCSYGIDKIGYVVTATFACSIVSMFIITRLIECIGRTPVILICFVIGLGSPIFLLLFKPEQGPVSALAFIGPCIWGLTDSNILTQINCIVGHVYRKNIVHGITMFSTFIGVGAMIGTFLIAVGVISLTTKIYIAIVLNVIAVGCYLTFEILLKKNMLH</sequence>
<gene>
    <name evidence="8" type="ORF">EB796_012127</name>
</gene>
<feature type="transmembrane region" description="Helical" evidence="7">
    <location>
        <begin position="544"/>
        <end position="565"/>
    </location>
</feature>
<evidence type="ECO:0000256" key="3">
    <source>
        <dbReference type="ARBA" id="ARBA00022692"/>
    </source>
</evidence>
<dbReference type="SUPFAM" id="SSF103473">
    <property type="entry name" value="MFS general substrate transporter"/>
    <property type="match status" value="2"/>
</dbReference>
<feature type="transmembrane region" description="Helical" evidence="7">
    <location>
        <begin position="232"/>
        <end position="255"/>
    </location>
</feature>
<evidence type="ECO:0000256" key="2">
    <source>
        <dbReference type="ARBA" id="ARBA00009172"/>
    </source>
</evidence>
<organism evidence="8 9">
    <name type="scientific">Bugula neritina</name>
    <name type="common">Brown bryozoan</name>
    <name type="synonym">Sertularia neritina</name>
    <dbReference type="NCBI Taxonomy" id="10212"/>
    <lineage>
        <taxon>Eukaryota</taxon>
        <taxon>Metazoa</taxon>
        <taxon>Spiralia</taxon>
        <taxon>Lophotrochozoa</taxon>
        <taxon>Bryozoa</taxon>
        <taxon>Gymnolaemata</taxon>
        <taxon>Cheilostomatida</taxon>
        <taxon>Flustrina</taxon>
        <taxon>Buguloidea</taxon>
        <taxon>Bugulidae</taxon>
        <taxon>Bugula</taxon>
    </lineage>
</organism>
<keyword evidence="3 7" id="KW-0812">Transmembrane</keyword>
<dbReference type="PANTHER" id="PTHR19444">
    <property type="entry name" value="UNC-93 RELATED"/>
    <property type="match status" value="1"/>
</dbReference>
<feature type="transmembrane region" description="Helical" evidence="7">
    <location>
        <begin position="172"/>
        <end position="190"/>
    </location>
</feature>
<comment type="similarity">
    <text evidence="2">Belongs to the unc-93 family.</text>
</comment>
<feature type="transmembrane region" description="Helical" evidence="7">
    <location>
        <begin position="398"/>
        <end position="419"/>
    </location>
</feature>
<evidence type="ECO:0000256" key="6">
    <source>
        <dbReference type="SAM" id="MobiDB-lite"/>
    </source>
</evidence>
<evidence type="ECO:0000256" key="7">
    <source>
        <dbReference type="SAM" id="Phobius"/>
    </source>
</evidence>
<evidence type="ECO:0000256" key="5">
    <source>
        <dbReference type="ARBA" id="ARBA00023136"/>
    </source>
</evidence>
<feature type="transmembrane region" description="Helical" evidence="7">
    <location>
        <begin position="300"/>
        <end position="323"/>
    </location>
</feature>
<dbReference type="InterPro" id="IPR010291">
    <property type="entry name" value="Ion_channel_UNC-93"/>
</dbReference>
<feature type="transmembrane region" description="Helical" evidence="7">
    <location>
        <begin position="606"/>
        <end position="627"/>
    </location>
</feature>
<feature type="transmembrane region" description="Helical" evidence="7">
    <location>
        <begin position="577"/>
        <end position="600"/>
    </location>
</feature>
<evidence type="ECO:0000256" key="4">
    <source>
        <dbReference type="ARBA" id="ARBA00022989"/>
    </source>
</evidence>
<reference evidence="8" key="1">
    <citation type="submission" date="2020-06" db="EMBL/GenBank/DDBJ databases">
        <title>Draft genome of Bugula neritina, a colonial animal packing powerful symbionts and potential medicines.</title>
        <authorList>
            <person name="Rayko M."/>
        </authorList>
    </citation>
    <scope>NUCLEOTIDE SEQUENCE [LARGE SCALE GENOMIC DNA]</scope>
    <source>
        <strain evidence="8">Kwan_BN1</strain>
    </source>
</reference>
<dbReference type="OrthoDB" id="78663at2759"/>
<dbReference type="GO" id="GO:0016020">
    <property type="term" value="C:membrane"/>
    <property type="evidence" value="ECO:0007669"/>
    <property type="project" value="UniProtKB-SubCell"/>
</dbReference>
<evidence type="ECO:0000313" key="8">
    <source>
        <dbReference type="EMBL" id="KAF6029558.1"/>
    </source>
</evidence>
<dbReference type="InterPro" id="IPR051951">
    <property type="entry name" value="UNC-93_regulatory"/>
</dbReference>
<feature type="transmembrane region" description="Helical" evidence="7">
    <location>
        <begin position="202"/>
        <end position="225"/>
    </location>
</feature>
<dbReference type="InterPro" id="IPR036259">
    <property type="entry name" value="MFS_trans_sf"/>
</dbReference>
<feature type="transmembrane region" description="Helical" evidence="7">
    <location>
        <begin position="450"/>
        <end position="472"/>
    </location>
</feature>
<comment type="caution">
    <text evidence="8">The sequence shown here is derived from an EMBL/GenBank/DDBJ whole genome shotgun (WGS) entry which is preliminary data.</text>
</comment>
<feature type="transmembrane region" description="Helical" evidence="7">
    <location>
        <begin position="514"/>
        <end position="532"/>
    </location>
</feature>
<dbReference type="Pfam" id="PF05978">
    <property type="entry name" value="UNC-93"/>
    <property type="match status" value="1"/>
</dbReference>
<evidence type="ECO:0000256" key="1">
    <source>
        <dbReference type="ARBA" id="ARBA00004141"/>
    </source>
</evidence>
<feature type="transmembrane region" description="Helical" evidence="7">
    <location>
        <begin position="261"/>
        <end position="279"/>
    </location>
</feature>
<dbReference type="AlphaFoldDB" id="A0A7J7JW40"/>
<proteinExistence type="inferred from homology"/>
<keyword evidence="5 7" id="KW-0472">Membrane</keyword>
<keyword evidence="9" id="KW-1185">Reference proteome</keyword>
<keyword evidence="4 7" id="KW-1133">Transmembrane helix</keyword>
<name>A0A7J7JW40_BUGNE</name>
<dbReference type="PANTHER" id="PTHR19444:SF13">
    <property type="entry name" value="PROTEIN UNC-93 HOMOLOG A"/>
    <property type="match status" value="1"/>
</dbReference>
<feature type="transmembrane region" description="Helical" evidence="7">
    <location>
        <begin position="484"/>
        <end position="502"/>
    </location>
</feature>
<dbReference type="Gene3D" id="1.20.1250.20">
    <property type="entry name" value="MFS general substrate transporter like domains"/>
    <property type="match status" value="1"/>
</dbReference>
<dbReference type="Proteomes" id="UP000593567">
    <property type="component" value="Unassembled WGS sequence"/>
</dbReference>